<name>A0ABT6BL19_9BACT</name>
<evidence type="ECO:0000256" key="1">
    <source>
        <dbReference type="SAM" id="Phobius"/>
    </source>
</evidence>
<organism evidence="2 3">
    <name type="scientific">Aquirufa aurantiipilula</name>
    <dbReference type="NCBI Taxonomy" id="2696561"/>
    <lineage>
        <taxon>Bacteria</taxon>
        <taxon>Pseudomonadati</taxon>
        <taxon>Bacteroidota</taxon>
        <taxon>Cytophagia</taxon>
        <taxon>Cytophagales</taxon>
        <taxon>Flectobacillaceae</taxon>
        <taxon>Aquirufa</taxon>
    </lineage>
</organism>
<accession>A0ABT6BL19</accession>
<dbReference type="EMBL" id="JARJOW010000006">
    <property type="protein sequence ID" value="MDF5691107.1"/>
    <property type="molecule type" value="Genomic_DNA"/>
</dbReference>
<evidence type="ECO:0000313" key="3">
    <source>
        <dbReference type="Proteomes" id="UP001321344"/>
    </source>
</evidence>
<comment type="caution">
    <text evidence="2">The sequence shown here is derived from an EMBL/GenBank/DDBJ whole genome shotgun (WGS) entry which is preliminary data.</text>
</comment>
<reference evidence="2 3" key="1">
    <citation type="submission" date="2023-03" db="EMBL/GenBank/DDBJ databases">
        <title>Genome sequencing of Aquirufa.</title>
        <authorList>
            <person name="Pitt A."/>
            <person name="Hahn M.W."/>
        </authorList>
    </citation>
    <scope>NUCLEOTIDE SEQUENCE [LARGE SCALE GENOMIC DNA]</scope>
    <source>
        <strain evidence="2 3">WAEICH-18A</strain>
    </source>
</reference>
<evidence type="ECO:0000313" key="2">
    <source>
        <dbReference type="EMBL" id="MDF5691107.1"/>
    </source>
</evidence>
<keyword evidence="1" id="KW-0812">Transmembrane</keyword>
<keyword evidence="1" id="KW-1133">Transmembrane helix</keyword>
<proteinExistence type="predicted"/>
<dbReference type="Proteomes" id="UP001321344">
    <property type="component" value="Unassembled WGS sequence"/>
</dbReference>
<keyword evidence="1" id="KW-0472">Membrane</keyword>
<feature type="transmembrane region" description="Helical" evidence="1">
    <location>
        <begin position="12"/>
        <end position="40"/>
    </location>
</feature>
<gene>
    <name evidence="2" type="ORF">PQG43_09540</name>
</gene>
<protein>
    <submittedName>
        <fullName evidence="2">Uncharacterized protein</fullName>
    </submittedName>
</protein>
<keyword evidence="3" id="KW-1185">Reference proteome</keyword>
<dbReference type="RefSeq" id="WP_223144203.1">
    <property type="nucleotide sequence ID" value="NZ_CBCSDE010000012.1"/>
</dbReference>
<sequence length="54" mass="6153">MAKRKRPITAGNVVFEIFFILSYPFIAVFSVLVTILVWIFSLPSKIIAFFGSKK</sequence>